<keyword evidence="4" id="KW-0967">Endosome</keyword>
<protein>
    <submittedName>
        <fullName evidence="8">Uncharacterized protein</fullName>
    </submittedName>
</protein>
<sequence length="1552" mass="181539">MNQREKLVYYPHLLGQSDKIINQNIDSKKGLEEYLIIMLERANIEENYAKALSKLQLQIDKSNFIFMREQLVNQLKNKITKIENFIELIRTEIKNQIKETLNQQNQISNKIIDEIKLLEETLTEKKGQVLSTRMDYKLKSRDFEQSAILDMIYQYSFDVPEDQTIKQICKTQYISIECSKLKKQYQLSTITYNEFLDVYKTKMESYLIQMEEFEQKKLLVHKDTLLKVFLIEVSMYKQQCQEIEKFNEQIKNTNIQDEIENFIMKYSRPDYQPQQIEFKDYCSFLIREIESLRSQEYHKLKDIIKAYSDTFYTIFSDVVQKNNYQSIEKQDVDNMINGESVQGLFKFFQIHVNSIWNDGQFKNDQTIIELLKSSTLNKQLWLIALDMQADKNNYRVPNSKAYEIIIKWSQILINFCLELSDVTPLRKLITLSSLIYISVSNKKHYLMHSIKNNNIFTQSDFIEANIIEATYDGLVEEVKEESNQIEKIQRQKINFFTQISKVCFTLLIFNQNNIIKNYSEKYLKLLRMAPNSIQDLTYQIESYQQLVFKEKDYEFIYKTRAIQLQQTTDNPLRLDRPKVTIQRGRKANVQIRTKGNFVDPLSRATNQKTQTNPLSRPQTVDPLARPSAQPIQKIEQSQTQAQAKSVEPNKPQQQQQQQQEGKLEIDAEEKQLKATGEFSIYWQEIREDFQNIFQIKTYDLDQPVPNPFGSNVQSMNQFDGQAKTAYSGDSKIEYQTQAPKQGTSKMILQKTYIQKVLDIRRDLKRQWINGDKVASLQLAIQSCKLLIDNDKPLFAPVKYVYIIDILETFGKYVIERLLKLSYPQYTDQKIAEISLQSVVGSNISETASEIGRNWINKIGSIRELLPRLYIEATLLKVYYFIDQSQIKPIFNRLIKQVRAIGDYINALYFALYLFRIGAELFSGEKDYLISTLKDFFIYMNQKNKFGKLDIQGDQYLRLFEPYLIQTFRQYSQNCTEREFKDIFEHFRQSTQNHFVLKKMIEQFQAVHISTLALELFSIMQAYPVDNKYQLYACFLPKIAKGLTNVAAGSEICEYVLQDILQIKSFPLFLEILASLIELIFRSFQGYQKNQFFFLILQRFNDLFSMVEKDQVNTNQSKETFIKLHQFIIKIFQDSQDISEILQIDTFITCIQFFPEDMKKLVCNDLLSMIINRDQKEKISDPMAVHSIVKLTANLNNKKSITKDEQKSLAKIINLLLQKIDFGKDLEQTLNLYAEMRGQFGNISGLSEILIDRALDLIFKGKRLSKGKNQKKIISFYQACIAYSFITIPTIDNPISKLRKYIQVAQVGLSLNLLSQSEAVVKTTIETLLELPETHNGRPIDEVITPYILDLISFIIIVPDDPSAGYLNIFQGLLKAFEQLKWNPKNGGIYSIVIYVNCIQYLCAQVQERLPYHFENVKSNDALFNKDSQFSLTILELVQQIYTKLGEQAAAIIKLNITDSIENGLIVKQMLSCLNRLLLLLKFNKEAETTFSIFVDLIYKKINELNRDRTGKVQLTLLKAYFLQTFNNIEKSTTFNFDEKKNQMINILEAAKN</sequence>
<evidence type="ECO:0000256" key="4">
    <source>
        <dbReference type="ARBA" id="ARBA00022753"/>
    </source>
</evidence>
<gene>
    <name evidence="8" type="ORF">PPENT_87.1.T0890157</name>
</gene>
<evidence type="ECO:0000256" key="7">
    <source>
        <dbReference type="SAM" id="MobiDB-lite"/>
    </source>
</evidence>
<dbReference type="PANTHER" id="PTHR13673">
    <property type="entry name" value="ESOPHAGEAL CANCER ASSOCIATED PROTEIN"/>
    <property type="match status" value="1"/>
</dbReference>
<name>A0A8S1WHG0_9CILI</name>
<evidence type="ECO:0000256" key="1">
    <source>
        <dbReference type="ARBA" id="ARBA00004177"/>
    </source>
</evidence>
<evidence type="ECO:0000256" key="2">
    <source>
        <dbReference type="ARBA" id="ARBA00010704"/>
    </source>
</evidence>
<keyword evidence="9" id="KW-1185">Reference proteome</keyword>
<feature type="region of interest" description="Disordered" evidence="7">
    <location>
        <begin position="603"/>
        <end position="662"/>
    </location>
</feature>
<keyword evidence="5" id="KW-0653">Protein transport</keyword>
<feature type="compositionally biased region" description="Polar residues" evidence="7">
    <location>
        <begin position="603"/>
        <end position="618"/>
    </location>
</feature>
<reference evidence="8" key="1">
    <citation type="submission" date="2021-01" db="EMBL/GenBank/DDBJ databases">
        <authorList>
            <consortium name="Genoscope - CEA"/>
            <person name="William W."/>
        </authorList>
    </citation>
    <scope>NUCLEOTIDE SEQUENCE</scope>
</reference>
<keyword evidence="3" id="KW-0813">Transport</keyword>
<dbReference type="GO" id="GO:0032456">
    <property type="term" value="P:endocytic recycling"/>
    <property type="evidence" value="ECO:0007669"/>
    <property type="project" value="InterPro"/>
</dbReference>
<comment type="caution">
    <text evidence="8">The sequence shown here is derived from an EMBL/GenBank/DDBJ whole genome shotgun (WGS) entry which is preliminary data.</text>
</comment>
<feature type="compositionally biased region" description="Polar residues" evidence="7">
    <location>
        <begin position="634"/>
        <end position="643"/>
    </location>
</feature>
<comment type="subcellular location">
    <subcellularLocation>
        <location evidence="1">Endosome</location>
    </subcellularLocation>
</comment>
<dbReference type="GO" id="GO:0015031">
    <property type="term" value="P:protein transport"/>
    <property type="evidence" value="ECO:0007669"/>
    <property type="project" value="UniProtKB-KW"/>
</dbReference>
<evidence type="ECO:0000256" key="3">
    <source>
        <dbReference type="ARBA" id="ARBA00022448"/>
    </source>
</evidence>
<evidence type="ECO:0000313" key="8">
    <source>
        <dbReference type="EMBL" id="CAD8187599.1"/>
    </source>
</evidence>
<comment type="similarity">
    <text evidence="2">Belongs to the VPS35L family.</text>
</comment>
<proteinExistence type="inferred from homology"/>
<dbReference type="OrthoDB" id="1734063at2759"/>
<dbReference type="EMBL" id="CAJJDO010000089">
    <property type="protein sequence ID" value="CAD8187599.1"/>
    <property type="molecule type" value="Genomic_DNA"/>
</dbReference>
<organism evidence="8 9">
    <name type="scientific">Paramecium pentaurelia</name>
    <dbReference type="NCBI Taxonomy" id="43138"/>
    <lineage>
        <taxon>Eukaryota</taxon>
        <taxon>Sar</taxon>
        <taxon>Alveolata</taxon>
        <taxon>Ciliophora</taxon>
        <taxon>Intramacronucleata</taxon>
        <taxon>Oligohymenophorea</taxon>
        <taxon>Peniculida</taxon>
        <taxon>Parameciidae</taxon>
        <taxon>Paramecium</taxon>
    </lineage>
</organism>
<evidence type="ECO:0000256" key="5">
    <source>
        <dbReference type="ARBA" id="ARBA00022927"/>
    </source>
</evidence>
<keyword evidence="6" id="KW-0175">Coiled coil</keyword>
<evidence type="ECO:0000256" key="6">
    <source>
        <dbReference type="SAM" id="Coils"/>
    </source>
</evidence>
<evidence type="ECO:0000313" key="9">
    <source>
        <dbReference type="Proteomes" id="UP000689195"/>
    </source>
</evidence>
<dbReference type="InterPro" id="IPR029705">
    <property type="entry name" value="VPS35L"/>
</dbReference>
<dbReference type="Proteomes" id="UP000689195">
    <property type="component" value="Unassembled WGS sequence"/>
</dbReference>
<dbReference type="PANTHER" id="PTHR13673:SF0">
    <property type="entry name" value="VPS35 ENDOSOMAL PROTEIN-SORTING FACTOR-LIKE"/>
    <property type="match status" value="1"/>
</dbReference>
<feature type="coiled-coil region" evidence="6">
    <location>
        <begin position="196"/>
        <end position="256"/>
    </location>
</feature>
<dbReference type="GO" id="GO:0005768">
    <property type="term" value="C:endosome"/>
    <property type="evidence" value="ECO:0007669"/>
    <property type="project" value="UniProtKB-SubCell"/>
</dbReference>
<accession>A0A8S1WHG0</accession>